<keyword evidence="3" id="KW-1185">Reference proteome</keyword>
<name>A0ABN1U2Q9_9ACTN</name>
<feature type="region of interest" description="Disordered" evidence="1">
    <location>
        <begin position="1"/>
        <end position="31"/>
    </location>
</feature>
<dbReference type="EMBL" id="BAAALD010000090">
    <property type="protein sequence ID" value="GAA1114087.1"/>
    <property type="molecule type" value="Genomic_DNA"/>
</dbReference>
<reference evidence="2 3" key="1">
    <citation type="journal article" date="2019" name="Int. J. Syst. Evol. Microbiol.">
        <title>The Global Catalogue of Microorganisms (GCM) 10K type strain sequencing project: providing services to taxonomists for standard genome sequencing and annotation.</title>
        <authorList>
            <consortium name="The Broad Institute Genomics Platform"/>
            <consortium name="The Broad Institute Genome Sequencing Center for Infectious Disease"/>
            <person name="Wu L."/>
            <person name="Ma J."/>
        </authorList>
    </citation>
    <scope>NUCLEOTIDE SEQUENCE [LARGE SCALE GENOMIC DNA]</scope>
    <source>
        <strain evidence="2 3">JCM 13002</strain>
    </source>
</reference>
<evidence type="ECO:0000256" key="1">
    <source>
        <dbReference type="SAM" id="MobiDB-lite"/>
    </source>
</evidence>
<protein>
    <submittedName>
        <fullName evidence="2">Uncharacterized protein</fullName>
    </submittedName>
</protein>
<evidence type="ECO:0000313" key="3">
    <source>
        <dbReference type="Proteomes" id="UP001499987"/>
    </source>
</evidence>
<comment type="caution">
    <text evidence="2">The sequence shown here is derived from an EMBL/GenBank/DDBJ whole genome shotgun (WGS) entry which is preliminary data.</text>
</comment>
<proteinExistence type="predicted"/>
<gene>
    <name evidence="2" type="ORF">GCM10009663_63500</name>
</gene>
<sequence length="103" mass="10743">MQRHRLRDGVAHAPAPVERGVRSRKTVGSVGCGPEPVPCASVAAGVSHAGLAADVLPPPPRGHCVSSTEEPGHWTAERVARAARAVVAALVDDREAVRPPHRT</sequence>
<dbReference type="Proteomes" id="UP001499987">
    <property type="component" value="Unassembled WGS sequence"/>
</dbReference>
<organism evidence="2 3">
    <name type="scientific">Kitasatospora arboriphila</name>
    <dbReference type="NCBI Taxonomy" id="258052"/>
    <lineage>
        <taxon>Bacteria</taxon>
        <taxon>Bacillati</taxon>
        <taxon>Actinomycetota</taxon>
        <taxon>Actinomycetes</taxon>
        <taxon>Kitasatosporales</taxon>
        <taxon>Streptomycetaceae</taxon>
        <taxon>Kitasatospora</taxon>
    </lineage>
</organism>
<accession>A0ABN1U2Q9</accession>
<evidence type="ECO:0000313" key="2">
    <source>
        <dbReference type="EMBL" id="GAA1114087.1"/>
    </source>
</evidence>